<feature type="compositionally biased region" description="Polar residues" evidence="1">
    <location>
        <begin position="17"/>
        <end position="35"/>
    </location>
</feature>
<dbReference type="SMART" id="SM00271">
    <property type="entry name" value="DnaJ"/>
    <property type="match status" value="1"/>
</dbReference>
<evidence type="ECO:0000256" key="1">
    <source>
        <dbReference type="SAM" id="MobiDB-lite"/>
    </source>
</evidence>
<evidence type="ECO:0000313" key="5">
    <source>
        <dbReference type="Proteomes" id="UP000315783"/>
    </source>
</evidence>
<keyword evidence="2" id="KW-0812">Transmembrane</keyword>
<protein>
    <submittedName>
        <fullName evidence="4">DnaJ domain-containing protein</fullName>
    </submittedName>
</protein>
<dbReference type="PRINTS" id="PR00625">
    <property type="entry name" value="JDOMAIN"/>
</dbReference>
<organism evidence="4 5">
    <name type="scientific">Cordyceps javanica</name>
    <dbReference type="NCBI Taxonomy" id="43265"/>
    <lineage>
        <taxon>Eukaryota</taxon>
        <taxon>Fungi</taxon>
        <taxon>Dikarya</taxon>
        <taxon>Ascomycota</taxon>
        <taxon>Pezizomycotina</taxon>
        <taxon>Sordariomycetes</taxon>
        <taxon>Hypocreomycetidae</taxon>
        <taxon>Hypocreales</taxon>
        <taxon>Cordycipitaceae</taxon>
        <taxon>Cordyceps</taxon>
    </lineage>
</organism>
<dbReference type="Pfam" id="PF00226">
    <property type="entry name" value="DnaJ"/>
    <property type="match status" value="1"/>
</dbReference>
<sequence>MAALARAAPCPRLFLRSTTSSPKTASPQPTTASSPQRRRSRAVDGTQTMRCYLSCYAVSANCLRAVTSPASHHQQQQQQPQQQQRRSFRCTASTRHDLSRRNHYERLQVSPSATPGEIKKLSKAHHPDANRDDPNAAQTFSLLSESYTLLSDPSRRAVYDRDVMARLRPPSSSGAPQHGSYHSASYHSAGGRPASGLSKRRGTFRGPPPSFYRNGAWGGGEHAEKRRRAYEDAAASSSSSSSSAHYTSSEGRGSASRGSNDYGDNYRYDDAAAAAAAAADAFTAQQAPGGRFHRHEDDVPPHFDKESHRRTHEKEDQRRWARRRRALDEEGVEFEPQASLGAHFAIMLGILGATVLVPVWYWNTMRGKKKREY</sequence>
<dbReference type="PANTHER" id="PTHR44873:SF1">
    <property type="entry name" value="DNAJ HOMOLOG SUBFAMILY C MEMBER 30, MITOCHONDRIAL"/>
    <property type="match status" value="1"/>
</dbReference>
<proteinExistence type="predicted"/>
<dbReference type="InterPro" id="IPR036869">
    <property type="entry name" value="J_dom_sf"/>
</dbReference>
<feature type="compositionally biased region" description="Basic and acidic residues" evidence="1">
    <location>
        <begin position="94"/>
        <end position="106"/>
    </location>
</feature>
<keyword evidence="2" id="KW-0472">Membrane</keyword>
<feature type="compositionally biased region" description="Low complexity" evidence="1">
    <location>
        <begin position="178"/>
        <end position="191"/>
    </location>
</feature>
<feature type="region of interest" description="Disordered" evidence="1">
    <location>
        <begin position="167"/>
        <end position="258"/>
    </location>
</feature>
<gene>
    <name evidence="4" type="ORF">IF1G_07723</name>
</gene>
<feature type="compositionally biased region" description="Low complexity" evidence="1">
    <location>
        <begin position="74"/>
        <end position="84"/>
    </location>
</feature>
<feature type="compositionally biased region" description="Low complexity" evidence="1">
    <location>
        <begin position="1"/>
        <end position="16"/>
    </location>
</feature>
<evidence type="ECO:0000256" key="2">
    <source>
        <dbReference type="SAM" id="Phobius"/>
    </source>
</evidence>
<dbReference type="CDD" id="cd06257">
    <property type="entry name" value="DnaJ"/>
    <property type="match status" value="1"/>
</dbReference>
<feature type="domain" description="J" evidence="3">
    <location>
        <begin position="102"/>
        <end position="163"/>
    </location>
</feature>
<dbReference type="EMBL" id="SPUK01000011">
    <property type="protein sequence ID" value="TQV93991.1"/>
    <property type="molecule type" value="Genomic_DNA"/>
</dbReference>
<dbReference type="Proteomes" id="UP000315783">
    <property type="component" value="Unassembled WGS sequence"/>
</dbReference>
<dbReference type="STRING" id="43265.A0A545UX13"/>
<dbReference type="SUPFAM" id="SSF46565">
    <property type="entry name" value="Chaperone J-domain"/>
    <property type="match status" value="1"/>
</dbReference>
<feature type="region of interest" description="Disordered" evidence="1">
    <location>
        <begin position="1"/>
        <end position="44"/>
    </location>
</feature>
<keyword evidence="5" id="KW-1185">Reference proteome</keyword>
<feature type="compositionally biased region" description="Basic and acidic residues" evidence="1">
    <location>
        <begin position="294"/>
        <end position="318"/>
    </location>
</feature>
<dbReference type="PROSITE" id="PS50076">
    <property type="entry name" value="DNAJ_2"/>
    <property type="match status" value="1"/>
</dbReference>
<accession>A0A545UX13</accession>
<name>A0A545UX13_9HYPO</name>
<reference evidence="4 5" key="1">
    <citation type="journal article" date="2019" name="Appl. Microbiol. Biotechnol.">
        <title>Genome sequence of Isaria javanica and comparative genome analysis insights into family S53 peptidase evolution in fungal entomopathogens.</title>
        <authorList>
            <person name="Lin R."/>
            <person name="Zhang X."/>
            <person name="Xin B."/>
            <person name="Zou M."/>
            <person name="Gao Y."/>
            <person name="Qin F."/>
            <person name="Hu Q."/>
            <person name="Xie B."/>
            <person name="Cheng X."/>
        </authorList>
    </citation>
    <scope>NUCLEOTIDE SEQUENCE [LARGE SCALE GENOMIC DNA]</scope>
    <source>
        <strain evidence="4 5">IJ1G</strain>
    </source>
</reference>
<feature type="region of interest" description="Disordered" evidence="1">
    <location>
        <begin position="71"/>
        <end position="135"/>
    </location>
</feature>
<comment type="caution">
    <text evidence="4">The sequence shown here is derived from an EMBL/GenBank/DDBJ whole genome shotgun (WGS) entry which is preliminary data.</text>
</comment>
<feature type="compositionally biased region" description="Low complexity" evidence="1">
    <location>
        <begin position="233"/>
        <end position="258"/>
    </location>
</feature>
<feature type="compositionally biased region" description="Basic and acidic residues" evidence="1">
    <location>
        <begin position="117"/>
        <end position="134"/>
    </location>
</feature>
<feature type="transmembrane region" description="Helical" evidence="2">
    <location>
        <begin position="340"/>
        <end position="362"/>
    </location>
</feature>
<dbReference type="OrthoDB" id="10250354at2759"/>
<evidence type="ECO:0000259" key="3">
    <source>
        <dbReference type="PROSITE" id="PS50076"/>
    </source>
</evidence>
<dbReference type="InterPro" id="IPR053025">
    <property type="entry name" value="Mito_ATP_Synthase-Asso"/>
</dbReference>
<dbReference type="PANTHER" id="PTHR44873">
    <property type="entry name" value="DNAJ HOMOLOG SUBFAMILY C MEMBER 30, MITOCHONDRIAL"/>
    <property type="match status" value="1"/>
</dbReference>
<feature type="region of interest" description="Disordered" evidence="1">
    <location>
        <begin position="286"/>
        <end position="318"/>
    </location>
</feature>
<evidence type="ECO:0000313" key="4">
    <source>
        <dbReference type="EMBL" id="TQV93991.1"/>
    </source>
</evidence>
<dbReference type="InterPro" id="IPR001623">
    <property type="entry name" value="DnaJ_domain"/>
</dbReference>
<dbReference type="Gene3D" id="1.10.287.110">
    <property type="entry name" value="DnaJ domain"/>
    <property type="match status" value="1"/>
</dbReference>
<keyword evidence="2" id="KW-1133">Transmembrane helix</keyword>
<dbReference type="AlphaFoldDB" id="A0A545UX13"/>